<sequence>MRIFFVCTGNTCRSPMAEALFSAKELEGIEVRSAGIFAGEAPLSRHAQTVLENDGIDFSHSAKQLTRQDLEWSTLVLTMTASHKEYLIQNYPEASDKIYTLIEFTHGIPADVSDPYGGPLSTYQQTYSELKTLIDKLVDKIAE</sequence>
<dbReference type="SUPFAM" id="SSF52788">
    <property type="entry name" value="Phosphotyrosine protein phosphatases I"/>
    <property type="match status" value="1"/>
</dbReference>
<protein>
    <submittedName>
        <fullName evidence="5">Low molecular weight protein arginine phosphatase</fullName>
    </submittedName>
</protein>
<evidence type="ECO:0000313" key="5">
    <source>
        <dbReference type="EMBL" id="MFD1861867.1"/>
    </source>
</evidence>
<feature type="domain" description="Phosphotyrosine protein phosphatase I" evidence="4">
    <location>
        <begin position="1"/>
        <end position="140"/>
    </location>
</feature>
<evidence type="ECO:0000256" key="1">
    <source>
        <dbReference type="ARBA" id="ARBA00011063"/>
    </source>
</evidence>
<dbReference type="Gene3D" id="3.40.50.2300">
    <property type="match status" value="1"/>
</dbReference>
<organism evidence="5 6">
    <name type="scientific">Planococcus chinensis</name>
    <dbReference type="NCBI Taxonomy" id="272917"/>
    <lineage>
        <taxon>Bacteria</taxon>
        <taxon>Bacillati</taxon>
        <taxon>Bacillota</taxon>
        <taxon>Bacilli</taxon>
        <taxon>Bacillales</taxon>
        <taxon>Caryophanaceae</taxon>
        <taxon>Planococcus</taxon>
    </lineage>
</organism>
<reference evidence="6" key="1">
    <citation type="journal article" date="2019" name="Int. J. Syst. Evol. Microbiol.">
        <title>The Global Catalogue of Microorganisms (GCM) 10K type strain sequencing project: providing services to taxonomists for standard genome sequencing and annotation.</title>
        <authorList>
            <consortium name="The Broad Institute Genomics Platform"/>
            <consortium name="The Broad Institute Genome Sequencing Center for Infectious Disease"/>
            <person name="Wu L."/>
            <person name="Ma J."/>
        </authorList>
    </citation>
    <scope>NUCLEOTIDE SEQUENCE [LARGE SCALE GENOMIC DNA]</scope>
    <source>
        <strain evidence="6">CGMCC 1.15475</strain>
    </source>
</reference>
<name>A0ABW4QE84_9BACL</name>
<comment type="similarity">
    <text evidence="1">Belongs to the low molecular weight phosphotyrosine protein phosphatase family.</text>
</comment>
<dbReference type="InterPro" id="IPR036196">
    <property type="entry name" value="Ptyr_pPase_sf"/>
</dbReference>
<dbReference type="SMART" id="SM00226">
    <property type="entry name" value="LMWPc"/>
    <property type="match status" value="1"/>
</dbReference>
<evidence type="ECO:0000256" key="2">
    <source>
        <dbReference type="ARBA" id="ARBA00022801"/>
    </source>
</evidence>
<dbReference type="RefSeq" id="WP_204891071.1">
    <property type="nucleotide sequence ID" value="NZ_JBHUFW010000004.1"/>
</dbReference>
<dbReference type="EMBL" id="JBHUFW010000004">
    <property type="protein sequence ID" value="MFD1861867.1"/>
    <property type="molecule type" value="Genomic_DNA"/>
</dbReference>
<dbReference type="InterPro" id="IPR023485">
    <property type="entry name" value="Ptyr_pPase"/>
</dbReference>
<accession>A0ABW4QE84</accession>
<dbReference type="Pfam" id="PF01451">
    <property type="entry name" value="LMWPc"/>
    <property type="match status" value="1"/>
</dbReference>
<dbReference type="InterPro" id="IPR017867">
    <property type="entry name" value="Tyr_phospatase_low_mol_wt"/>
</dbReference>
<comment type="caution">
    <text evidence="5">The sequence shown here is derived from an EMBL/GenBank/DDBJ whole genome shotgun (WGS) entry which is preliminary data.</text>
</comment>
<evidence type="ECO:0000259" key="4">
    <source>
        <dbReference type="SMART" id="SM00226"/>
    </source>
</evidence>
<keyword evidence="6" id="KW-1185">Reference proteome</keyword>
<gene>
    <name evidence="5" type="ORF">ACFSDB_02950</name>
</gene>
<keyword evidence="2" id="KW-0378">Hydrolase</keyword>
<proteinExistence type="inferred from homology"/>
<dbReference type="PANTHER" id="PTHR11717:SF31">
    <property type="entry name" value="LOW MOLECULAR WEIGHT PROTEIN-TYROSINE-PHOSPHATASE ETP-RELATED"/>
    <property type="match status" value="1"/>
</dbReference>
<dbReference type="PRINTS" id="PR00719">
    <property type="entry name" value="LMWPTPASE"/>
</dbReference>
<dbReference type="PANTHER" id="PTHR11717">
    <property type="entry name" value="LOW MOLECULAR WEIGHT PROTEIN TYROSINE PHOSPHATASE"/>
    <property type="match status" value="1"/>
</dbReference>
<evidence type="ECO:0000313" key="6">
    <source>
        <dbReference type="Proteomes" id="UP001597273"/>
    </source>
</evidence>
<evidence type="ECO:0000256" key="3">
    <source>
        <dbReference type="ARBA" id="ARBA00022912"/>
    </source>
</evidence>
<keyword evidence="3" id="KW-0904">Protein phosphatase</keyword>
<dbReference type="InterPro" id="IPR050438">
    <property type="entry name" value="LMW_PTPase"/>
</dbReference>
<dbReference type="Proteomes" id="UP001597273">
    <property type="component" value="Unassembled WGS sequence"/>
</dbReference>
<dbReference type="CDD" id="cd16344">
    <property type="entry name" value="LMWPAP"/>
    <property type="match status" value="1"/>
</dbReference>